<evidence type="ECO:0000256" key="1">
    <source>
        <dbReference type="SAM" id="MobiDB-lite"/>
    </source>
</evidence>
<feature type="domain" description="C2" evidence="2">
    <location>
        <begin position="1"/>
        <end position="86"/>
    </location>
</feature>
<sequence length="842" mass="96254">MDRVSGNTDCYCVVTVGNVSACSKTVTSLNPTWNEEFRFTIRHESFVVIDVYDRDTVTSDEDIGRVLIHLADYKLFEDFRWVSLNRKFAKSTNVQGELCVKLETKEKPKATEFGDYLEDVWSFCRAMDFNPIMLKQELVEVKSNGSLDSTNADESDHLSLTLRKVYGQPPPPPVPSDAVKTQPREEATPSTDDDHTVQRPVRSAFSTNPFLQQDPKVNPYVLLFIYIYIYIYTHIYKAESGQTDLKKKKFETWGSENDDTANRRKKPPPPRLNASTTSEIVDDTTDVSTPRNTSDDKKNAKTFPFKKTLGQNEETKEVDESNEFVFKSRANIGRLNSIPNADSFYMSVQESLRYPPDLKLAEYSRYGQQYRQRESSKRKLIIDKEETKEDVSSVRSKRRSSDEMKEEQLNKLLQMTAPSPKDLDQIDDGRWVEYPVAVEQVELMMEDIKLCINRKYFQGDVILTNFRLLLNIISLRRHKDKQKNKSAMSSFGKLKERIGTQLMFKSQDDSAVDNDNDNANVNTYESVQTPSASNSASSANASNSVFNFNFSASPSSVSTPTPTPAGNDGKVISLKQALGMKEKKSAVEYGDVLEIICKDARYIELILPPPRVINVTNTADFDFTAQNDDFGKEKKSMFNFYGSKKRNVKLQDKSEYLKPPYVGQVIEEESLRKCVGLLELYKRLNDHLVNDPLSPDVPMAYRRQGKDKFLPFPNACWKVFDCCEEFEREQVPRTKWKPFYGNKGYELCPTYPAVFYVPANAPDDLVKRAAKFRSKGRLAALTYYHEATQNTIVRCAQPNRGVFDKESIADKEYFEIIRKTRGDTADLVSSMLEVKLLRMPTD</sequence>
<protein>
    <recommendedName>
        <fullName evidence="6">C2 domain-containing protein</fullName>
    </recommendedName>
</protein>
<dbReference type="InterPro" id="IPR010569">
    <property type="entry name" value="Myotubularin-like_Pase_dom"/>
</dbReference>
<dbReference type="PANTHER" id="PTHR10807">
    <property type="entry name" value="MYOTUBULARIN-RELATED"/>
    <property type="match status" value="1"/>
</dbReference>
<dbReference type="PROSITE" id="PS50004">
    <property type="entry name" value="C2"/>
    <property type="match status" value="1"/>
</dbReference>
<evidence type="ECO:0000313" key="4">
    <source>
        <dbReference type="EMBL" id="ETO20374.1"/>
    </source>
</evidence>
<comment type="caution">
    <text evidence="4">The sequence shown here is derived from an EMBL/GenBank/DDBJ whole genome shotgun (WGS) entry which is preliminary data.</text>
</comment>
<keyword evidence="5" id="KW-1185">Reference proteome</keyword>
<feature type="compositionally biased region" description="Basic and acidic residues" evidence="1">
    <location>
        <begin position="182"/>
        <end position="197"/>
    </location>
</feature>
<dbReference type="InterPro" id="IPR029021">
    <property type="entry name" value="Prot-tyrosine_phosphatase-like"/>
</dbReference>
<evidence type="ECO:0000313" key="5">
    <source>
        <dbReference type="Proteomes" id="UP000023152"/>
    </source>
</evidence>
<dbReference type="OrthoDB" id="270970at2759"/>
<dbReference type="InterPro" id="IPR030564">
    <property type="entry name" value="Myotubularin"/>
</dbReference>
<dbReference type="SUPFAM" id="SSF49562">
    <property type="entry name" value="C2 domain (Calcium/lipid-binding domain, CaLB)"/>
    <property type="match status" value="1"/>
</dbReference>
<dbReference type="InterPro" id="IPR035892">
    <property type="entry name" value="C2_domain_sf"/>
</dbReference>
<evidence type="ECO:0000259" key="3">
    <source>
        <dbReference type="PROSITE" id="PS51339"/>
    </source>
</evidence>
<accession>X6N3R8</accession>
<dbReference type="GO" id="GO:0005737">
    <property type="term" value="C:cytoplasm"/>
    <property type="evidence" value="ECO:0007669"/>
    <property type="project" value="TreeGrafter"/>
</dbReference>
<dbReference type="Pfam" id="PF00168">
    <property type="entry name" value="C2"/>
    <property type="match status" value="1"/>
</dbReference>
<dbReference type="CDD" id="cd00030">
    <property type="entry name" value="C2"/>
    <property type="match status" value="1"/>
</dbReference>
<dbReference type="GO" id="GO:0004438">
    <property type="term" value="F:phosphatidylinositol-3-phosphate phosphatase activity"/>
    <property type="evidence" value="ECO:0007669"/>
    <property type="project" value="TreeGrafter"/>
</dbReference>
<feature type="region of interest" description="Disordered" evidence="1">
    <location>
        <begin position="255"/>
        <end position="320"/>
    </location>
</feature>
<reference evidence="4 5" key="1">
    <citation type="journal article" date="2013" name="Curr. Biol.">
        <title>The Genome of the Foraminiferan Reticulomyxa filosa.</title>
        <authorList>
            <person name="Glockner G."/>
            <person name="Hulsmann N."/>
            <person name="Schleicher M."/>
            <person name="Noegel A.A."/>
            <person name="Eichinger L."/>
            <person name="Gallinger C."/>
            <person name="Pawlowski J."/>
            <person name="Sierra R."/>
            <person name="Euteneuer U."/>
            <person name="Pillet L."/>
            <person name="Moustafa A."/>
            <person name="Platzer M."/>
            <person name="Groth M."/>
            <person name="Szafranski K."/>
            <person name="Schliwa M."/>
        </authorList>
    </citation>
    <scope>NUCLEOTIDE SEQUENCE [LARGE SCALE GENOMIC DNA]</scope>
</reference>
<feature type="compositionally biased region" description="Low complexity" evidence="1">
    <location>
        <begin position="529"/>
        <end position="538"/>
    </location>
</feature>
<dbReference type="EMBL" id="ASPP01012672">
    <property type="protein sequence ID" value="ETO20374.1"/>
    <property type="molecule type" value="Genomic_DNA"/>
</dbReference>
<evidence type="ECO:0008006" key="6">
    <source>
        <dbReference type="Google" id="ProtNLM"/>
    </source>
</evidence>
<proteinExistence type="predicted"/>
<dbReference type="Gene3D" id="2.60.40.150">
    <property type="entry name" value="C2 domain"/>
    <property type="match status" value="1"/>
</dbReference>
<dbReference type="Pfam" id="PF06602">
    <property type="entry name" value="Myotub-related"/>
    <property type="match status" value="1"/>
</dbReference>
<dbReference type="PROSITE" id="PS51339">
    <property type="entry name" value="PPASE_MYOTUBULARIN"/>
    <property type="match status" value="1"/>
</dbReference>
<feature type="region of interest" description="Disordered" evidence="1">
    <location>
        <begin position="163"/>
        <end position="199"/>
    </location>
</feature>
<name>X6N3R8_RETFI</name>
<dbReference type="InterPro" id="IPR000008">
    <property type="entry name" value="C2_dom"/>
</dbReference>
<dbReference type="PANTHER" id="PTHR10807:SF128">
    <property type="entry name" value="PHOSPHATIDYLINOSITOL-3,5-BISPHOSPHATE 3-PHOSPHATASE"/>
    <property type="match status" value="1"/>
</dbReference>
<feature type="domain" description="Myotubularin phosphatase" evidence="3">
    <location>
        <begin position="716"/>
        <end position="842"/>
    </location>
</feature>
<dbReference type="GO" id="GO:0016020">
    <property type="term" value="C:membrane"/>
    <property type="evidence" value="ECO:0007669"/>
    <property type="project" value="TreeGrafter"/>
</dbReference>
<dbReference type="AlphaFoldDB" id="X6N3R8"/>
<dbReference type="GO" id="GO:0046856">
    <property type="term" value="P:phosphatidylinositol dephosphorylation"/>
    <property type="evidence" value="ECO:0007669"/>
    <property type="project" value="TreeGrafter"/>
</dbReference>
<dbReference type="SUPFAM" id="SSF52799">
    <property type="entry name" value="(Phosphotyrosine protein) phosphatases II"/>
    <property type="match status" value="1"/>
</dbReference>
<gene>
    <name evidence="4" type="ORF">RFI_16843</name>
</gene>
<evidence type="ECO:0000259" key="2">
    <source>
        <dbReference type="PROSITE" id="PS50004"/>
    </source>
</evidence>
<feature type="region of interest" description="Disordered" evidence="1">
    <location>
        <begin position="508"/>
        <end position="538"/>
    </location>
</feature>
<dbReference type="Proteomes" id="UP000023152">
    <property type="component" value="Unassembled WGS sequence"/>
</dbReference>
<organism evidence="4 5">
    <name type="scientific">Reticulomyxa filosa</name>
    <dbReference type="NCBI Taxonomy" id="46433"/>
    <lineage>
        <taxon>Eukaryota</taxon>
        <taxon>Sar</taxon>
        <taxon>Rhizaria</taxon>
        <taxon>Retaria</taxon>
        <taxon>Foraminifera</taxon>
        <taxon>Monothalamids</taxon>
        <taxon>Reticulomyxidae</taxon>
        <taxon>Reticulomyxa</taxon>
    </lineage>
</organism>